<dbReference type="Proteomes" id="UP001500124">
    <property type="component" value="Unassembled WGS sequence"/>
</dbReference>
<evidence type="ECO:0000256" key="1">
    <source>
        <dbReference type="SAM" id="MobiDB-lite"/>
    </source>
</evidence>
<evidence type="ECO:0000313" key="2">
    <source>
        <dbReference type="EMBL" id="GAA5082552.1"/>
    </source>
</evidence>
<accession>A0ABP9LT03</accession>
<proteinExistence type="predicted"/>
<reference evidence="3" key="1">
    <citation type="journal article" date="2019" name="Int. J. Syst. Evol. Microbiol.">
        <title>The Global Catalogue of Microorganisms (GCM) 10K type strain sequencing project: providing services to taxonomists for standard genome sequencing and annotation.</title>
        <authorList>
            <consortium name="The Broad Institute Genomics Platform"/>
            <consortium name="The Broad Institute Genome Sequencing Center for Infectious Disease"/>
            <person name="Wu L."/>
            <person name="Ma J."/>
        </authorList>
    </citation>
    <scope>NUCLEOTIDE SEQUENCE [LARGE SCALE GENOMIC DNA]</scope>
    <source>
        <strain evidence="3">JCM 18410</strain>
    </source>
</reference>
<evidence type="ECO:0008006" key="4">
    <source>
        <dbReference type="Google" id="ProtNLM"/>
    </source>
</evidence>
<dbReference type="EMBL" id="BAABKC010000149">
    <property type="protein sequence ID" value="GAA5082552.1"/>
    <property type="molecule type" value="Genomic_DNA"/>
</dbReference>
<feature type="region of interest" description="Disordered" evidence="1">
    <location>
        <begin position="1"/>
        <end position="32"/>
    </location>
</feature>
<comment type="caution">
    <text evidence="2">The sequence shown here is derived from an EMBL/GenBank/DDBJ whole genome shotgun (WGS) entry which is preliminary data.</text>
</comment>
<keyword evidence="3" id="KW-1185">Reference proteome</keyword>
<sequence length="101" mass="11076">MTSRPVHDREDATTPGLGAWCCPRPPGRGKRAATVVVHTPTGDDGRRVSVRDEVVGVVRNPDDVIRLVRRLGVDLETEEIGRTPLIEWRGGGPCVWRIDGV</sequence>
<protein>
    <recommendedName>
        <fullName evidence="4">Glyoxalase-like domain-containing protein</fullName>
    </recommendedName>
</protein>
<name>A0ABP9LT03_9ACTN</name>
<gene>
    <name evidence="2" type="ORF">GCM10023336_77470</name>
</gene>
<organism evidence="2 3">
    <name type="scientific">Streptomyces similanensis</name>
    <dbReference type="NCBI Taxonomy" id="1274988"/>
    <lineage>
        <taxon>Bacteria</taxon>
        <taxon>Bacillati</taxon>
        <taxon>Actinomycetota</taxon>
        <taxon>Actinomycetes</taxon>
        <taxon>Kitasatosporales</taxon>
        <taxon>Streptomycetaceae</taxon>
        <taxon>Streptomyces</taxon>
    </lineage>
</organism>
<evidence type="ECO:0000313" key="3">
    <source>
        <dbReference type="Proteomes" id="UP001500124"/>
    </source>
</evidence>
<feature type="compositionally biased region" description="Basic and acidic residues" evidence="1">
    <location>
        <begin position="1"/>
        <end position="12"/>
    </location>
</feature>